<evidence type="ECO:0000259" key="4">
    <source>
        <dbReference type="PROSITE" id="PS50067"/>
    </source>
</evidence>
<dbReference type="Gene3D" id="3.40.850.10">
    <property type="entry name" value="Kinesin motor domain"/>
    <property type="match status" value="1"/>
</dbReference>
<dbReference type="Proteomes" id="UP000489600">
    <property type="component" value="Unassembled WGS sequence"/>
</dbReference>
<gene>
    <name evidence="5" type="ORF">ANE_LOCUS13273</name>
</gene>
<dbReference type="SUPFAM" id="SSF52540">
    <property type="entry name" value="P-loop containing nucleoside triphosphate hydrolases"/>
    <property type="match status" value="1"/>
</dbReference>
<comment type="caution">
    <text evidence="5">The sequence shown here is derived from an EMBL/GenBank/DDBJ whole genome shotgun (WGS) entry which is preliminary data.</text>
</comment>
<dbReference type="GO" id="GO:0007018">
    <property type="term" value="P:microtubule-based movement"/>
    <property type="evidence" value="ECO:0007669"/>
    <property type="project" value="InterPro"/>
</dbReference>
<dbReference type="PANTHER" id="PTHR47968">
    <property type="entry name" value="CENTROMERE PROTEIN E"/>
    <property type="match status" value="1"/>
</dbReference>
<evidence type="ECO:0000313" key="5">
    <source>
        <dbReference type="EMBL" id="VVB02829.1"/>
    </source>
</evidence>
<organism evidence="5 6">
    <name type="scientific">Arabis nemorensis</name>
    <dbReference type="NCBI Taxonomy" id="586526"/>
    <lineage>
        <taxon>Eukaryota</taxon>
        <taxon>Viridiplantae</taxon>
        <taxon>Streptophyta</taxon>
        <taxon>Embryophyta</taxon>
        <taxon>Tracheophyta</taxon>
        <taxon>Spermatophyta</taxon>
        <taxon>Magnoliopsida</taxon>
        <taxon>eudicotyledons</taxon>
        <taxon>Gunneridae</taxon>
        <taxon>Pentapetalae</taxon>
        <taxon>rosids</taxon>
        <taxon>malvids</taxon>
        <taxon>Brassicales</taxon>
        <taxon>Brassicaceae</taxon>
        <taxon>Arabideae</taxon>
        <taxon>Arabis</taxon>
    </lineage>
</organism>
<evidence type="ECO:0000256" key="3">
    <source>
        <dbReference type="PROSITE-ProRule" id="PRU00283"/>
    </source>
</evidence>
<sequence length="64" mass="7393">MRGSPSEPGIIPLAVQDLFDTEDASRAFELRMPYMEIYNDTIIDLLAPENQNQNHLLLDYKKKL</sequence>
<keyword evidence="2" id="KW-0505">Motor protein</keyword>
<name>A0A565BNQ6_9BRAS</name>
<reference evidence="5" key="1">
    <citation type="submission" date="2019-07" db="EMBL/GenBank/DDBJ databases">
        <authorList>
            <person name="Dittberner H."/>
        </authorList>
    </citation>
    <scope>NUCLEOTIDE SEQUENCE [LARGE SCALE GENOMIC DNA]</scope>
</reference>
<evidence type="ECO:0000313" key="6">
    <source>
        <dbReference type="Proteomes" id="UP000489600"/>
    </source>
</evidence>
<keyword evidence="1" id="KW-0175">Coiled coil</keyword>
<dbReference type="AlphaFoldDB" id="A0A565BNQ6"/>
<dbReference type="InterPro" id="IPR001752">
    <property type="entry name" value="Kinesin_motor_dom"/>
</dbReference>
<dbReference type="PROSITE" id="PS50067">
    <property type="entry name" value="KINESIN_MOTOR_2"/>
    <property type="match status" value="1"/>
</dbReference>
<comment type="caution">
    <text evidence="3">Lacks conserved residue(s) required for the propagation of feature annotation.</text>
</comment>
<dbReference type="InterPro" id="IPR027417">
    <property type="entry name" value="P-loop_NTPase"/>
</dbReference>
<dbReference type="EMBL" id="CABITT030000004">
    <property type="protein sequence ID" value="VVB02829.1"/>
    <property type="molecule type" value="Genomic_DNA"/>
</dbReference>
<comment type="similarity">
    <text evidence="3">Belongs to the TRAFAC class myosin-kinesin ATPase superfamily. Kinesin family.</text>
</comment>
<protein>
    <recommendedName>
        <fullName evidence="4">Kinesin motor domain-containing protein</fullName>
    </recommendedName>
</protein>
<dbReference type="InterPro" id="IPR036961">
    <property type="entry name" value="Kinesin_motor_dom_sf"/>
</dbReference>
<evidence type="ECO:0000256" key="2">
    <source>
        <dbReference type="ARBA" id="ARBA00023175"/>
    </source>
</evidence>
<dbReference type="Pfam" id="PF00225">
    <property type="entry name" value="Kinesin"/>
    <property type="match status" value="1"/>
</dbReference>
<keyword evidence="6" id="KW-1185">Reference proteome</keyword>
<dbReference type="GO" id="GO:0005524">
    <property type="term" value="F:ATP binding"/>
    <property type="evidence" value="ECO:0007669"/>
    <property type="project" value="InterPro"/>
</dbReference>
<dbReference type="GO" id="GO:0008017">
    <property type="term" value="F:microtubule binding"/>
    <property type="evidence" value="ECO:0007669"/>
    <property type="project" value="InterPro"/>
</dbReference>
<dbReference type="InterPro" id="IPR027640">
    <property type="entry name" value="Kinesin-like_fam"/>
</dbReference>
<evidence type="ECO:0000256" key="1">
    <source>
        <dbReference type="ARBA" id="ARBA00023054"/>
    </source>
</evidence>
<accession>A0A565BNQ6</accession>
<feature type="domain" description="Kinesin motor" evidence="4">
    <location>
        <begin position="1"/>
        <end position="64"/>
    </location>
</feature>
<proteinExistence type="inferred from homology"/>
<dbReference type="OrthoDB" id="1108269at2759"/>
<dbReference type="PANTHER" id="PTHR47968:SF75">
    <property type="entry name" value="CENTROMERE-ASSOCIATED PROTEIN E"/>
    <property type="match status" value="1"/>
</dbReference>
<dbReference type="GO" id="GO:0003777">
    <property type="term" value="F:microtubule motor activity"/>
    <property type="evidence" value="ECO:0007669"/>
    <property type="project" value="InterPro"/>
</dbReference>